<dbReference type="Proteomes" id="UP000237000">
    <property type="component" value="Unassembled WGS sequence"/>
</dbReference>
<organism evidence="3 4">
    <name type="scientific">Trema orientale</name>
    <name type="common">Charcoal tree</name>
    <name type="synonym">Celtis orientalis</name>
    <dbReference type="NCBI Taxonomy" id="63057"/>
    <lineage>
        <taxon>Eukaryota</taxon>
        <taxon>Viridiplantae</taxon>
        <taxon>Streptophyta</taxon>
        <taxon>Embryophyta</taxon>
        <taxon>Tracheophyta</taxon>
        <taxon>Spermatophyta</taxon>
        <taxon>Magnoliopsida</taxon>
        <taxon>eudicotyledons</taxon>
        <taxon>Gunneridae</taxon>
        <taxon>Pentapetalae</taxon>
        <taxon>rosids</taxon>
        <taxon>fabids</taxon>
        <taxon>Rosales</taxon>
        <taxon>Cannabaceae</taxon>
        <taxon>Trema</taxon>
    </lineage>
</organism>
<keyword evidence="4" id="KW-1185">Reference proteome</keyword>
<dbReference type="AlphaFoldDB" id="A0A2P5EPR6"/>
<comment type="caution">
    <text evidence="3">The sequence shown here is derived from an EMBL/GenBank/DDBJ whole genome shotgun (WGS) entry which is preliminary data.</text>
</comment>
<evidence type="ECO:0000256" key="1">
    <source>
        <dbReference type="ARBA" id="ARBA00004141"/>
    </source>
</evidence>
<comment type="subcellular location">
    <subcellularLocation>
        <location evidence="1">Membrane</location>
        <topology evidence="1">Multi-pass membrane protein</topology>
    </subcellularLocation>
</comment>
<accession>A0A2P5EPR6</accession>
<dbReference type="InParanoid" id="A0A2P5EPR6"/>
<sequence>MSAWRIAGIVHALEGWNEHDCGINTNANMSPTLTKSGKQLFTMISTTHSPNGFLGSVEGSRPEVAVARQCCYLTICRAWWEMRWD</sequence>
<dbReference type="EMBL" id="JXTC01000116">
    <property type="protein sequence ID" value="PON87543.1"/>
    <property type="molecule type" value="Genomic_DNA"/>
</dbReference>
<proteinExistence type="predicted"/>
<reference evidence="4" key="1">
    <citation type="submission" date="2016-06" db="EMBL/GenBank/DDBJ databases">
        <title>Parallel loss of symbiosis genes in relatives of nitrogen-fixing non-legume Parasponia.</title>
        <authorList>
            <person name="Van Velzen R."/>
            <person name="Holmer R."/>
            <person name="Bu F."/>
            <person name="Rutten L."/>
            <person name="Van Zeijl A."/>
            <person name="Liu W."/>
            <person name="Santuari L."/>
            <person name="Cao Q."/>
            <person name="Sharma T."/>
            <person name="Shen D."/>
            <person name="Roswanjaya Y."/>
            <person name="Wardhani T."/>
            <person name="Kalhor M.S."/>
            <person name="Jansen J."/>
            <person name="Van den Hoogen J."/>
            <person name="Gungor B."/>
            <person name="Hartog M."/>
            <person name="Hontelez J."/>
            <person name="Verver J."/>
            <person name="Yang W.-C."/>
            <person name="Schijlen E."/>
            <person name="Repin R."/>
            <person name="Schilthuizen M."/>
            <person name="Schranz E."/>
            <person name="Heidstra R."/>
            <person name="Miyata K."/>
            <person name="Fedorova E."/>
            <person name="Kohlen W."/>
            <person name="Bisseling T."/>
            <person name="Smit S."/>
            <person name="Geurts R."/>
        </authorList>
    </citation>
    <scope>NUCLEOTIDE SEQUENCE [LARGE SCALE GENOMIC DNA]</scope>
    <source>
        <strain evidence="4">cv. RG33-2</strain>
    </source>
</reference>
<gene>
    <name evidence="3" type="ORF">TorRG33x02_167210</name>
</gene>
<protein>
    <recommendedName>
        <fullName evidence="2">Very-long-chain aldehyde decarbonylase CER1-like C-terminal domain-containing protein</fullName>
    </recommendedName>
</protein>
<dbReference type="Pfam" id="PF12076">
    <property type="entry name" value="CER1-like_C"/>
    <property type="match status" value="1"/>
</dbReference>
<feature type="domain" description="Very-long-chain aldehyde decarbonylase CER1-like C-terminal" evidence="2">
    <location>
        <begin position="1"/>
        <end position="25"/>
    </location>
</feature>
<evidence type="ECO:0000259" key="2">
    <source>
        <dbReference type="Pfam" id="PF12076"/>
    </source>
</evidence>
<evidence type="ECO:0000313" key="3">
    <source>
        <dbReference type="EMBL" id="PON87543.1"/>
    </source>
</evidence>
<evidence type="ECO:0000313" key="4">
    <source>
        <dbReference type="Proteomes" id="UP000237000"/>
    </source>
</evidence>
<dbReference type="GO" id="GO:0016020">
    <property type="term" value="C:membrane"/>
    <property type="evidence" value="ECO:0007669"/>
    <property type="project" value="UniProtKB-SubCell"/>
</dbReference>
<dbReference type="InterPro" id="IPR021940">
    <property type="entry name" value="CER1-like_C"/>
</dbReference>
<name>A0A2P5EPR6_TREOI</name>